<gene>
    <name evidence="1" type="ORF">MGAL_10B042973</name>
</gene>
<dbReference type="PANTHER" id="PTHR22538:SF0">
    <property type="entry name" value="CILIA- AND FLAGELLA-ASSOCIATED PROTEIN 74"/>
    <property type="match status" value="1"/>
</dbReference>
<comment type="caution">
    <text evidence="1">The sequence shown here is derived from an EMBL/GenBank/DDBJ whole genome shotgun (WGS) entry which is preliminary data.</text>
</comment>
<sequence>MNGEFQFENVQAITSKGFNIDPQRGMVEAGNLKPVTVTWSPPPGHDPNEPVEASIILTLKGDITEQVKVMLRAYVVSDVEDKMDKIDSTENTQI</sequence>
<dbReference type="AlphaFoldDB" id="A0A8B6BES4"/>
<protein>
    <submittedName>
        <fullName evidence="1">Uncharacterized protein</fullName>
    </submittedName>
</protein>
<name>A0A8B6BES4_MYTGA</name>
<accession>A0A8B6BES4</accession>
<dbReference type="Proteomes" id="UP000596742">
    <property type="component" value="Unassembled WGS sequence"/>
</dbReference>
<organism evidence="1 2">
    <name type="scientific">Mytilus galloprovincialis</name>
    <name type="common">Mediterranean mussel</name>
    <dbReference type="NCBI Taxonomy" id="29158"/>
    <lineage>
        <taxon>Eukaryota</taxon>
        <taxon>Metazoa</taxon>
        <taxon>Spiralia</taxon>
        <taxon>Lophotrochozoa</taxon>
        <taxon>Mollusca</taxon>
        <taxon>Bivalvia</taxon>
        <taxon>Autobranchia</taxon>
        <taxon>Pteriomorphia</taxon>
        <taxon>Mytilida</taxon>
        <taxon>Mytiloidea</taxon>
        <taxon>Mytilidae</taxon>
        <taxon>Mytilinae</taxon>
        <taxon>Mytilus</taxon>
    </lineage>
</organism>
<dbReference type="EMBL" id="UYJE01000050">
    <property type="protein sequence ID" value="VDH89648.1"/>
    <property type="molecule type" value="Genomic_DNA"/>
</dbReference>
<reference evidence="1" key="1">
    <citation type="submission" date="2018-11" db="EMBL/GenBank/DDBJ databases">
        <authorList>
            <person name="Alioto T."/>
            <person name="Alioto T."/>
        </authorList>
    </citation>
    <scope>NUCLEOTIDE SEQUENCE</scope>
</reference>
<keyword evidence="2" id="KW-1185">Reference proteome</keyword>
<proteinExistence type="predicted"/>
<dbReference type="PANTHER" id="PTHR22538">
    <property type="entry name" value="CILIA- AND FLAGELLA-ASSOCIATED PROTEIN 74"/>
    <property type="match status" value="1"/>
</dbReference>
<dbReference type="OrthoDB" id="545169at2759"/>
<evidence type="ECO:0000313" key="1">
    <source>
        <dbReference type="EMBL" id="VDH89648.1"/>
    </source>
</evidence>
<evidence type="ECO:0000313" key="2">
    <source>
        <dbReference type="Proteomes" id="UP000596742"/>
    </source>
</evidence>